<evidence type="ECO:0000313" key="1">
    <source>
        <dbReference type="EMBL" id="MBB6227710.1"/>
    </source>
</evidence>
<dbReference type="AlphaFoldDB" id="A0A841L5L0"/>
<dbReference type="EMBL" id="JACIIV010000012">
    <property type="protein sequence ID" value="MBB6227710.1"/>
    <property type="molecule type" value="Genomic_DNA"/>
</dbReference>
<comment type="caution">
    <text evidence="1">The sequence shown here is derived from an EMBL/GenBank/DDBJ whole genome shotgun (WGS) entry which is preliminary data.</text>
</comment>
<reference evidence="1 2" key="1">
    <citation type="submission" date="2020-08" db="EMBL/GenBank/DDBJ databases">
        <title>Genomic Encyclopedia of Type Strains, Phase IV (KMG-IV): sequencing the most valuable type-strain genomes for metagenomic binning, comparative biology and taxonomic classification.</title>
        <authorList>
            <person name="Goeker M."/>
        </authorList>
    </citation>
    <scope>NUCLEOTIDE SEQUENCE [LARGE SCALE GENOMIC DNA]</scope>
    <source>
        <strain evidence="1 2">DSM 102189</strain>
    </source>
</reference>
<sequence>MRSVADLVPAVGGTAFKRFGFAQGALVARWAEIVGTAYARHSRPESLRFPIGEKSGGTLEIAITGALAPMLKHVAPQLIERVNRVLGHGAVAKIRLKHADIDPPPAAPLPGPPVPLSAETRSTLREIADPQLRATLEALAQAMAEGRGPPVIK</sequence>
<dbReference type="Proteomes" id="UP000538147">
    <property type="component" value="Unassembled WGS sequence"/>
</dbReference>
<proteinExistence type="predicted"/>
<dbReference type="InterPro" id="IPR007922">
    <property type="entry name" value="DciA-like"/>
</dbReference>
<protein>
    <recommendedName>
        <fullName evidence="3">DUF721 domain-containing protein</fullName>
    </recommendedName>
</protein>
<gene>
    <name evidence="1" type="ORF">FHS79_001889</name>
</gene>
<name>A0A841L5L0_9SPHN</name>
<dbReference type="InterPro" id="IPR010593">
    <property type="entry name" value="DUF1159"/>
</dbReference>
<dbReference type="Pfam" id="PF05258">
    <property type="entry name" value="DciA"/>
    <property type="match status" value="1"/>
</dbReference>
<dbReference type="RefSeq" id="WP_341534433.1">
    <property type="nucleotide sequence ID" value="NZ_JACIIV010000012.1"/>
</dbReference>
<dbReference type="PANTHER" id="PTHR36456:SF1">
    <property type="entry name" value="UPF0232 PROTEIN SCO3875"/>
    <property type="match status" value="1"/>
</dbReference>
<organism evidence="1 2">
    <name type="scientific">Polymorphobacter multimanifer</name>
    <dbReference type="NCBI Taxonomy" id="1070431"/>
    <lineage>
        <taxon>Bacteria</taxon>
        <taxon>Pseudomonadati</taxon>
        <taxon>Pseudomonadota</taxon>
        <taxon>Alphaproteobacteria</taxon>
        <taxon>Sphingomonadales</taxon>
        <taxon>Sphingosinicellaceae</taxon>
        <taxon>Polymorphobacter</taxon>
    </lineage>
</organism>
<evidence type="ECO:0008006" key="3">
    <source>
        <dbReference type="Google" id="ProtNLM"/>
    </source>
</evidence>
<dbReference type="PIRSF" id="PIRSF032064">
    <property type="entry name" value="UCP032064"/>
    <property type="match status" value="1"/>
</dbReference>
<dbReference type="PANTHER" id="PTHR36456">
    <property type="entry name" value="UPF0232 PROTEIN SCO3875"/>
    <property type="match status" value="1"/>
</dbReference>
<evidence type="ECO:0000313" key="2">
    <source>
        <dbReference type="Proteomes" id="UP000538147"/>
    </source>
</evidence>
<accession>A0A841L5L0</accession>
<keyword evidence="2" id="KW-1185">Reference proteome</keyword>